<evidence type="ECO:0000313" key="1">
    <source>
        <dbReference type="EMBL" id="KIN08329.1"/>
    </source>
</evidence>
<dbReference type="SUPFAM" id="SSF56672">
    <property type="entry name" value="DNA/RNA polymerases"/>
    <property type="match status" value="1"/>
</dbReference>
<dbReference type="InterPro" id="IPR043128">
    <property type="entry name" value="Rev_trsase/Diguanyl_cyclase"/>
</dbReference>
<dbReference type="Gene3D" id="3.30.70.270">
    <property type="match status" value="1"/>
</dbReference>
<evidence type="ECO:0000313" key="2">
    <source>
        <dbReference type="Proteomes" id="UP000054321"/>
    </source>
</evidence>
<dbReference type="InterPro" id="IPR043502">
    <property type="entry name" value="DNA/RNA_pol_sf"/>
</dbReference>
<sequence>TYYSLYKCKVLSFSLINRLYINNVLFNYLDNFYTTYLNDILIYSKNKLEYKEYIKKTKLKKYKFRVKYTKYLGFIITIDSIKVNLEKVSIVVN</sequence>
<accession>A0A0C3DAF6</accession>
<gene>
    <name evidence="1" type="ORF">OIDMADRAFT_110864</name>
</gene>
<dbReference type="AlphaFoldDB" id="A0A0C3DAF6"/>
<evidence type="ECO:0008006" key="3">
    <source>
        <dbReference type="Google" id="ProtNLM"/>
    </source>
</evidence>
<dbReference type="InParanoid" id="A0A0C3DAF6"/>
<proteinExistence type="predicted"/>
<feature type="non-terminal residue" evidence="1">
    <location>
        <position position="1"/>
    </location>
</feature>
<name>A0A0C3DAF6_OIDMZ</name>
<reference evidence="2" key="2">
    <citation type="submission" date="2015-01" db="EMBL/GenBank/DDBJ databases">
        <title>Evolutionary Origins and Diversification of the Mycorrhizal Mutualists.</title>
        <authorList>
            <consortium name="DOE Joint Genome Institute"/>
            <consortium name="Mycorrhizal Genomics Consortium"/>
            <person name="Kohler A."/>
            <person name="Kuo A."/>
            <person name="Nagy L.G."/>
            <person name="Floudas D."/>
            <person name="Copeland A."/>
            <person name="Barry K.W."/>
            <person name="Cichocki N."/>
            <person name="Veneault-Fourrey C."/>
            <person name="LaButti K."/>
            <person name="Lindquist E.A."/>
            <person name="Lipzen A."/>
            <person name="Lundell T."/>
            <person name="Morin E."/>
            <person name="Murat C."/>
            <person name="Riley R."/>
            <person name="Ohm R."/>
            <person name="Sun H."/>
            <person name="Tunlid A."/>
            <person name="Henrissat B."/>
            <person name="Grigoriev I.V."/>
            <person name="Hibbett D.S."/>
            <person name="Martin F."/>
        </authorList>
    </citation>
    <scope>NUCLEOTIDE SEQUENCE [LARGE SCALE GENOMIC DNA]</scope>
    <source>
        <strain evidence="2">Zn</strain>
    </source>
</reference>
<keyword evidence="2" id="KW-1185">Reference proteome</keyword>
<dbReference type="STRING" id="913774.A0A0C3DAF6"/>
<dbReference type="Proteomes" id="UP000054321">
    <property type="component" value="Unassembled WGS sequence"/>
</dbReference>
<reference evidence="1 2" key="1">
    <citation type="submission" date="2014-04" db="EMBL/GenBank/DDBJ databases">
        <authorList>
            <consortium name="DOE Joint Genome Institute"/>
            <person name="Kuo A."/>
            <person name="Martino E."/>
            <person name="Perotto S."/>
            <person name="Kohler A."/>
            <person name="Nagy L.G."/>
            <person name="Floudas D."/>
            <person name="Copeland A."/>
            <person name="Barry K.W."/>
            <person name="Cichocki N."/>
            <person name="Veneault-Fourrey C."/>
            <person name="LaButti K."/>
            <person name="Lindquist E.A."/>
            <person name="Lipzen A."/>
            <person name="Lundell T."/>
            <person name="Morin E."/>
            <person name="Murat C."/>
            <person name="Sun H."/>
            <person name="Tunlid A."/>
            <person name="Henrissat B."/>
            <person name="Grigoriev I.V."/>
            <person name="Hibbett D.S."/>
            <person name="Martin F."/>
            <person name="Nordberg H.P."/>
            <person name="Cantor M.N."/>
            <person name="Hua S.X."/>
        </authorList>
    </citation>
    <scope>NUCLEOTIDE SEQUENCE [LARGE SCALE GENOMIC DNA]</scope>
    <source>
        <strain evidence="1 2">Zn</strain>
    </source>
</reference>
<dbReference type="HOGENOM" id="CLU_000384_33_7_1"/>
<dbReference type="OrthoDB" id="3561867at2759"/>
<dbReference type="EMBL" id="KN832870">
    <property type="protein sequence ID" value="KIN08329.1"/>
    <property type="molecule type" value="Genomic_DNA"/>
</dbReference>
<protein>
    <recommendedName>
        <fullName evidence="3">Reverse transcriptase domain-containing protein</fullName>
    </recommendedName>
</protein>
<organism evidence="1 2">
    <name type="scientific">Oidiodendron maius (strain Zn)</name>
    <dbReference type="NCBI Taxonomy" id="913774"/>
    <lineage>
        <taxon>Eukaryota</taxon>
        <taxon>Fungi</taxon>
        <taxon>Dikarya</taxon>
        <taxon>Ascomycota</taxon>
        <taxon>Pezizomycotina</taxon>
        <taxon>Leotiomycetes</taxon>
        <taxon>Leotiomycetes incertae sedis</taxon>
        <taxon>Myxotrichaceae</taxon>
        <taxon>Oidiodendron</taxon>
    </lineage>
</organism>